<dbReference type="Proteomes" id="UP000190423">
    <property type="component" value="Unassembled WGS sequence"/>
</dbReference>
<feature type="region of interest" description="Disordered" evidence="1">
    <location>
        <begin position="38"/>
        <end position="95"/>
    </location>
</feature>
<name>A0A1T4LC76_TREPO</name>
<feature type="compositionally biased region" description="Polar residues" evidence="1">
    <location>
        <begin position="614"/>
        <end position="626"/>
    </location>
</feature>
<evidence type="ECO:0000313" key="3">
    <source>
        <dbReference type="EMBL" id="SJZ52261.1"/>
    </source>
</evidence>
<dbReference type="GO" id="GO:0016491">
    <property type="term" value="F:oxidoreductase activity"/>
    <property type="evidence" value="ECO:0007669"/>
    <property type="project" value="TreeGrafter"/>
</dbReference>
<evidence type="ECO:0000313" key="4">
    <source>
        <dbReference type="Proteomes" id="UP000190423"/>
    </source>
</evidence>
<dbReference type="RefSeq" id="WP_159446184.1">
    <property type="nucleotide sequence ID" value="NZ_FUWG01000011.1"/>
</dbReference>
<feature type="compositionally biased region" description="Basic and acidic residues" evidence="1">
    <location>
        <begin position="40"/>
        <end position="51"/>
    </location>
</feature>
<reference evidence="3 4" key="1">
    <citation type="submission" date="2017-02" db="EMBL/GenBank/DDBJ databases">
        <authorList>
            <person name="Peterson S.W."/>
        </authorList>
    </citation>
    <scope>NUCLEOTIDE SEQUENCE [LARGE SCALE GENOMIC DNA]</scope>
    <source>
        <strain evidence="3 4">ATCC BAA-908</strain>
    </source>
</reference>
<feature type="chain" id="PRO_5012504489" evidence="2">
    <location>
        <begin position="22"/>
        <end position="626"/>
    </location>
</feature>
<feature type="compositionally biased region" description="Low complexity" evidence="1">
    <location>
        <begin position="107"/>
        <end position="116"/>
    </location>
</feature>
<proteinExistence type="predicted"/>
<dbReference type="InterPro" id="IPR011989">
    <property type="entry name" value="ARM-like"/>
</dbReference>
<dbReference type="PANTHER" id="PTHR12697:SF5">
    <property type="entry name" value="DEOXYHYPUSINE HYDROXYLASE"/>
    <property type="match status" value="1"/>
</dbReference>
<evidence type="ECO:0000256" key="1">
    <source>
        <dbReference type="SAM" id="MobiDB-lite"/>
    </source>
</evidence>
<gene>
    <name evidence="3" type="ORF">SAMN02745149_01531</name>
</gene>
<dbReference type="SMART" id="SM00567">
    <property type="entry name" value="EZ_HEAT"/>
    <property type="match status" value="4"/>
</dbReference>
<feature type="region of interest" description="Disordered" evidence="1">
    <location>
        <begin position="107"/>
        <end position="130"/>
    </location>
</feature>
<dbReference type="PANTHER" id="PTHR12697">
    <property type="entry name" value="PBS LYASE HEAT-LIKE PROTEIN"/>
    <property type="match status" value="1"/>
</dbReference>
<dbReference type="EMBL" id="FUWG01000011">
    <property type="protein sequence ID" value="SJZ52261.1"/>
    <property type="molecule type" value="Genomic_DNA"/>
</dbReference>
<feature type="region of interest" description="Disordered" evidence="1">
    <location>
        <begin position="587"/>
        <end position="626"/>
    </location>
</feature>
<dbReference type="Gene3D" id="1.25.10.10">
    <property type="entry name" value="Leucine-rich Repeat Variant"/>
    <property type="match status" value="2"/>
</dbReference>
<feature type="region of interest" description="Disordered" evidence="1">
    <location>
        <begin position="167"/>
        <end position="193"/>
    </location>
</feature>
<evidence type="ECO:0000256" key="2">
    <source>
        <dbReference type="SAM" id="SignalP"/>
    </source>
</evidence>
<dbReference type="STRING" id="261392.SAMN02745149_01531"/>
<dbReference type="SUPFAM" id="SSF48371">
    <property type="entry name" value="ARM repeat"/>
    <property type="match status" value="2"/>
</dbReference>
<protein>
    <submittedName>
        <fullName evidence="3">HEAT repeat</fullName>
    </submittedName>
</protein>
<sequence length="626" mass="69264">MKKILFFLAVMPLSFCFSQSADTVDMDDFLNSLNPTVETPAEKSSLEKTAETTEDASSASETISAAEDLSSGSEEPSYDTGAFPASESSSSVTGSFAASNASSEAAADESGSAVSEHFYSPEENSAVTDVSVSALRDETAEDVSQAAEEQPESEEIDYLNMEIVIPEKKRPKKPDTEKIKEAERKDEDGEEYAKNQKTIKFGTASEISGVIDKINEAEDLRYYDDFYDLFQITKSNEIKGRILDYFAKQEDDCLEDYAVEILADPYDVPVSAVEKCFNYVSSVGSKAAGPALVKILEAGEEKYFNGALSALGKTGGVREAKYLAHYLERDDLTVPQKQALMRTLGAMSAAETWEEVRKIALDEDENSFVRMYAAESIGKMQKDESVPVLMKLFEEGDPNMRQYCIKGLSYYPNSKDAKETVIQAIRDDHYKVRLEAISAVKKLKMEEAVPYLTYRAKNDPENVVKKECFPVLAELNTKDSIAFLIEQITDKSVPDSVKYQAAEALMKNGISGEDEIIALAKDVLKDDRRKSLRQNLGKLFIKYARPGYSEICVLYLQSKDTLTQSQGLELYKNARYESAKPSVQAIVDDKNAKTSNKKRARSLLGLSEEEENKPASSESVSGSDAK</sequence>
<dbReference type="AlphaFoldDB" id="A0A1T4LC76"/>
<dbReference type="GeneID" id="78316820"/>
<dbReference type="InterPro" id="IPR016024">
    <property type="entry name" value="ARM-type_fold"/>
</dbReference>
<feature type="compositionally biased region" description="Low complexity" evidence="1">
    <location>
        <begin position="85"/>
        <end position="95"/>
    </location>
</feature>
<organism evidence="3 4">
    <name type="scientific">Treponema porcinum</name>
    <dbReference type="NCBI Taxonomy" id="261392"/>
    <lineage>
        <taxon>Bacteria</taxon>
        <taxon>Pseudomonadati</taxon>
        <taxon>Spirochaetota</taxon>
        <taxon>Spirochaetia</taxon>
        <taxon>Spirochaetales</taxon>
        <taxon>Treponemataceae</taxon>
        <taxon>Treponema</taxon>
    </lineage>
</organism>
<keyword evidence="2" id="KW-0732">Signal</keyword>
<feature type="signal peptide" evidence="2">
    <location>
        <begin position="1"/>
        <end position="21"/>
    </location>
</feature>
<feature type="compositionally biased region" description="Low complexity" evidence="1">
    <location>
        <begin position="55"/>
        <end position="68"/>
    </location>
</feature>
<keyword evidence="4" id="KW-1185">Reference proteome</keyword>
<dbReference type="OrthoDB" id="355190at2"/>
<dbReference type="InterPro" id="IPR004155">
    <property type="entry name" value="PBS_lyase_HEAT"/>
</dbReference>
<accession>A0A1T4LC76</accession>
<dbReference type="Pfam" id="PF13646">
    <property type="entry name" value="HEAT_2"/>
    <property type="match status" value="1"/>
</dbReference>